<reference evidence="3 4" key="1">
    <citation type="journal article" date="2016" name="Mol. Biol. Evol.">
        <title>Comparative Genomics of Early-Diverging Mushroom-Forming Fungi Provides Insights into the Origins of Lignocellulose Decay Capabilities.</title>
        <authorList>
            <person name="Nagy L.G."/>
            <person name="Riley R."/>
            <person name="Tritt A."/>
            <person name="Adam C."/>
            <person name="Daum C."/>
            <person name="Floudas D."/>
            <person name="Sun H."/>
            <person name="Yadav J.S."/>
            <person name="Pangilinan J."/>
            <person name="Larsson K.H."/>
            <person name="Matsuura K."/>
            <person name="Barry K."/>
            <person name="Labutti K."/>
            <person name="Kuo R."/>
            <person name="Ohm R.A."/>
            <person name="Bhattacharya S.S."/>
            <person name="Shirouzu T."/>
            <person name="Yoshinaga Y."/>
            <person name="Martin F.M."/>
            <person name="Grigoriev I.V."/>
            <person name="Hibbett D.S."/>
        </authorList>
    </citation>
    <scope>NUCLEOTIDE SEQUENCE [LARGE SCALE GENOMIC DNA]</scope>
    <source>
        <strain evidence="3 4">CBS 109695</strain>
    </source>
</reference>
<gene>
    <name evidence="3" type="ORF">FIBSPDRAFT_863224</name>
</gene>
<evidence type="ECO:0000256" key="1">
    <source>
        <dbReference type="SAM" id="MobiDB-lite"/>
    </source>
</evidence>
<evidence type="ECO:0000313" key="3">
    <source>
        <dbReference type="EMBL" id="KZP18867.1"/>
    </source>
</evidence>
<dbReference type="EMBL" id="KV417568">
    <property type="protein sequence ID" value="KZP18867.1"/>
    <property type="molecule type" value="Genomic_DNA"/>
</dbReference>
<sequence length="185" mass="19573">MSSTGHAAKKGSDWPWIAGSAVVFIPIIGYLLRPEDKEDHGHGHGHAAEHAHEEPVASEGEPVTDSDGTEASGKEINESITQALATDSPADAQSSEEHHEKYSGGAPGQTEESEVDQDQVAGEGASAAKKGTFQKDEDSGPQPTDVSDARKHAKEEHPSEASPAKAKQDADEAKDEEKSEENKDE</sequence>
<dbReference type="Proteomes" id="UP000076532">
    <property type="component" value="Unassembled WGS sequence"/>
</dbReference>
<proteinExistence type="predicted"/>
<feature type="compositionally biased region" description="Basic and acidic residues" evidence="1">
    <location>
        <begin position="147"/>
        <end position="159"/>
    </location>
</feature>
<keyword evidence="2" id="KW-0812">Transmembrane</keyword>
<evidence type="ECO:0000256" key="2">
    <source>
        <dbReference type="SAM" id="Phobius"/>
    </source>
</evidence>
<feature type="region of interest" description="Disordered" evidence="1">
    <location>
        <begin position="35"/>
        <end position="185"/>
    </location>
</feature>
<organism evidence="3 4">
    <name type="scientific">Athelia psychrophila</name>
    <dbReference type="NCBI Taxonomy" id="1759441"/>
    <lineage>
        <taxon>Eukaryota</taxon>
        <taxon>Fungi</taxon>
        <taxon>Dikarya</taxon>
        <taxon>Basidiomycota</taxon>
        <taxon>Agaricomycotina</taxon>
        <taxon>Agaricomycetes</taxon>
        <taxon>Agaricomycetidae</taxon>
        <taxon>Atheliales</taxon>
        <taxon>Atheliaceae</taxon>
        <taxon>Athelia</taxon>
    </lineage>
</organism>
<keyword evidence="2" id="KW-0472">Membrane</keyword>
<name>A0A166HHM4_9AGAM</name>
<dbReference type="AlphaFoldDB" id="A0A166HHM4"/>
<feature type="compositionally biased region" description="Basic and acidic residues" evidence="1">
    <location>
        <begin position="166"/>
        <end position="185"/>
    </location>
</feature>
<dbReference type="STRING" id="436010.A0A166HHM4"/>
<feature type="compositionally biased region" description="Basic and acidic residues" evidence="1">
    <location>
        <begin position="35"/>
        <end position="55"/>
    </location>
</feature>
<feature type="transmembrane region" description="Helical" evidence="2">
    <location>
        <begin position="14"/>
        <end position="32"/>
    </location>
</feature>
<protein>
    <submittedName>
        <fullName evidence="3">Uncharacterized protein</fullName>
    </submittedName>
</protein>
<keyword evidence="4" id="KW-1185">Reference proteome</keyword>
<dbReference type="OrthoDB" id="4590707at2759"/>
<keyword evidence="2" id="KW-1133">Transmembrane helix</keyword>
<evidence type="ECO:0000313" key="4">
    <source>
        <dbReference type="Proteomes" id="UP000076532"/>
    </source>
</evidence>
<accession>A0A166HHM4</accession>